<evidence type="ECO:0000256" key="7">
    <source>
        <dbReference type="ARBA" id="ARBA00023033"/>
    </source>
</evidence>
<dbReference type="FunFam" id="1.10.630.10:FF:000018">
    <property type="entry name" value="Cytochrome P450 monooxygenase"/>
    <property type="match status" value="1"/>
</dbReference>
<organism evidence="10 11">
    <name type="scientific">Pannonibacter tanglangensis</name>
    <dbReference type="NCBI Taxonomy" id="2750084"/>
    <lineage>
        <taxon>Bacteria</taxon>
        <taxon>Pseudomonadati</taxon>
        <taxon>Pseudomonadota</taxon>
        <taxon>Alphaproteobacteria</taxon>
        <taxon>Hyphomicrobiales</taxon>
        <taxon>Stappiaceae</taxon>
        <taxon>Pannonibacter</taxon>
    </lineage>
</organism>
<evidence type="ECO:0000256" key="8">
    <source>
        <dbReference type="ARBA" id="ARBA00043906"/>
    </source>
</evidence>
<gene>
    <name evidence="10" type="ORF">GWI72_14370</name>
</gene>
<keyword evidence="3 9" id="KW-0349">Heme</keyword>
<comment type="cofactor">
    <cofactor evidence="1">
        <name>heme</name>
        <dbReference type="ChEBI" id="CHEBI:30413"/>
    </cofactor>
</comment>
<keyword evidence="5 9" id="KW-0560">Oxidoreductase</keyword>
<proteinExistence type="inferred from homology"/>
<dbReference type="InterPro" id="IPR001128">
    <property type="entry name" value="Cyt_P450"/>
</dbReference>
<dbReference type="GO" id="GO:0004497">
    <property type="term" value="F:monooxygenase activity"/>
    <property type="evidence" value="ECO:0007669"/>
    <property type="project" value="UniProtKB-KW"/>
</dbReference>
<keyword evidence="4 9" id="KW-0479">Metal-binding</keyword>
<name>A0A7X5F473_9HYPH</name>
<dbReference type="InterPro" id="IPR017972">
    <property type="entry name" value="Cyt_P450_CS"/>
</dbReference>
<dbReference type="PRINTS" id="PR00359">
    <property type="entry name" value="BP450"/>
</dbReference>
<dbReference type="PANTHER" id="PTHR46696:SF1">
    <property type="entry name" value="CYTOCHROME P450 YJIB-RELATED"/>
    <property type="match status" value="1"/>
</dbReference>
<dbReference type="InterPro" id="IPR002397">
    <property type="entry name" value="Cyt_P450_B"/>
</dbReference>
<evidence type="ECO:0000256" key="2">
    <source>
        <dbReference type="ARBA" id="ARBA00010617"/>
    </source>
</evidence>
<dbReference type="InterPro" id="IPR036396">
    <property type="entry name" value="Cyt_P450_sf"/>
</dbReference>
<evidence type="ECO:0000256" key="6">
    <source>
        <dbReference type="ARBA" id="ARBA00023004"/>
    </source>
</evidence>
<dbReference type="Proteomes" id="UP000586722">
    <property type="component" value="Unassembled WGS sequence"/>
</dbReference>
<evidence type="ECO:0000313" key="11">
    <source>
        <dbReference type="Proteomes" id="UP000586722"/>
    </source>
</evidence>
<evidence type="ECO:0000256" key="9">
    <source>
        <dbReference type="RuleBase" id="RU000461"/>
    </source>
</evidence>
<evidence type="ECO:0000256" key="1">
    <source>
        <dbReference type="ARBA" id="ARBA00001971"/>
    </source>
</evidence>
<dbReference type="Gene3D" id="1.10.630.10">
    <property type="entry name" value="Cytochrome P450"/>
    <property type="match status" value="1"/>
</dbReference>
<dbReference type="GO" id="GO:0005506">
    <property type="term" value="F:iron ion binding"/>
    <property type="evidence" value="ECO:0007669"/>
    <property type="project" value="InterPro"/>
</dbReference>
<comment type="function">
    <text evidence="8">Cytochromes P450 are a group of heme-thiolate monooxygenases. They oxidize a variety of structurally unrelated compounds, including steroids, fatty acids, and xenobiotics.</text>
</comment>
<reference evidence="11" key="1">
    <citation type="submission" date="2020-01" db="EMBL/GenBank/DDBJ databases">
        <authorList>
            <person name="Fang Y."/>
            <person name="Sun R."/>
            <person name="Nie L."/>
            <person name="He J."/>
            <person name="Hao L."/>
            <person name="Wang L."/>
            <person name="Su S."/>
            <person name="Lv E."/>
            <person name="Zhang Z."/>
            <person name="Xie R."/>
            <person name="Liu H."/>
        </authorList>
    </citation>
    <scope>NUCLEOTIDE SEQUENCE [LARGE SCALE GENOMIC DNA]</scope>
    <source>
        <strain evidence="11">XCT-53</strain>
    </source>
</reference>
<dbReference type="GO" id="GO:0020037">
    <property type="term" value="F:heme binding"/>
    <property type="evidence" value="ECO:0007669"/>
    <property type="project" value="InterPro"/>
</dbReference>
<accession>A0A7X5F473</accession>
<dbReference type="Pfam" id="PF00067">
    <property type="entry name" value="p450"/>
    <property type="match status" value="1"/>
</dbReference>
<keyword evidence="7 9" id="KW-0503">Monooxygenase</keyword>
<evidence type="ECO:0000256" key="5">
    <source>
        <dbReference type="ARBA" id="ARBA00023002"/>
    </source>
</evidence>
<comment type="similarity">
    <text evidence="2 9">Belongs to the cytochrome P450 family.</text>
</comment>
<sequence length="422" mass="47004">MPHTTSATPGAGETGDDQVFAPLDPAFAADPYAAYARLRARDGLTYFADFDIHLASRFEDVSAIVMDKTMVRSLDGLVPPEEIEAQKRAGNWHDMPHHSRFVQFSLLDSDGEVHDRLRKAVFRLFTPAMVARLRDDIQAYVTRLLDRLLDQRDIDFVEDLAAEVPGHIIGRLIGVPDEDCPKLRIWSENIVQFFDIDRSDARKQIAETATTEFYEYLTALKAERLKAPRADLISELIKAEAAGLFSEDEFISTCMLILMAGHGSTIDVLGSGMHCLLKFPDQAARLKADPALLPTAVQEMFRYESPLPFFHRYATEDVTIAGTPYPRGTKFGLLYGAANRDPSAFEAADRFDVGRKPNRHLAFGGGAHFCLGNHLARLDMEIIFGSLLARTRAIELADPAVTYKRGLSVRGPKRLDLRLVPA</sequence>
<dbReference type="AlphaFoldDB" id="A0A7X5F473"/>
<keyword evidence="11" id="KW-1185">Reference proteome</keyword>
<dbReference type="PROSITE" id="PS00086">
    <property type="entry name" value="CYTOCHROME_P450"/>
    <property type="match status" value="1"/>
</dbReference>
<dbReference type="EMBL" id="JAABLQ010000001">
    <property type="protein sequence ID" value="NBN79458.1"/>
    <property type="molecule type" value="Genomic_DNA"/>
</dbReference>
<dbReference type="CDD" id="cd20625">
    <property type="entry name" value="CYP164-like"/>
    <property type="match status" value="1"/>
</dbReference>
<keyword evidence="6 9" id="KW-0408">Iron</keyword>
<dbReference type="GO" id="GO:0016705">
    <property type="term" value="F:oxidoreductase activity, acting on paired donors, with incorporation or reduction of molecular oxygen"/>
    <property type="evidence" value="ECO:0007669"/>
    <property type="project" value="InterPro"/>
</dbReference>
<dbReference type="RefSeq" id="WP_161709013.1">
    <property type="nucleotide sequence ID" value="NZ_JAABLQ010000001.1"/>
</dbReference>
<evidence type="ECO:0000256" key="4">
    <source>
        <dbReference type="ARBA" id="ARBA00022723"/>
    </source>
</evidence>
<evidence type="ECO:0000256" key="3">
    <source>
        <dbReference type="ARBA" id="ARBA00022617"/>
    </source>
</evidence>
<evidence type="ECO:0000313" key="10">
    <source>
        <dbReference type="EMBL" id="NBN79458.1"/>
    </source>
</evidence>
<dbReference type="SUPFAM" id="SSF48264">
    <property type="entry name" value="Cytochrome P450"/>
    <property type="match status" value="1"/>
</dbReference>
<dbReference type="PANTHER" id="PTHR46696">
    <property type="entry name" value="P450, PUTATIVE (EUROFUNG)-RELATED"/>
    <property type="match status" value="1"/>
</dbReference>
<comment type="caution">
    <text evidence="10">The sequence shown here is derived from an EMBL/GenBank/DDBJ whole genome shotgun (WGS) entry which is preliminary data.</text>
</comment>
<protein>
    <submittedName>
        <fullName evidence="10">Cytochrome P450</fullName>
    </submittedName>
</protein>